<dbReference type="InterPro" id="IPR046230">
    <property type="entry name" value="DUF6263"/>
</dbReference>
<gene>
    <name evidence="2" type="ORF">GCM10010992_25520</name>
</gene>
<keyword evidence="3" id="KW-1185">Reference proteome</keyword>
<dbReference type="Proteomes" id="UP000620064">
    <property type="component" value="Unassembled WGS sequence"/>
</dbReference>
<dbReference type="EMBL" id="BMLV01000006">
    <property type="protein sequence ID" value="GGP06212.1"/>
    <property type="molecule type" value="Genomic_DNA"/>
</dbReference>
<feature type="region of interest" description="Disordered" evidence="1">
    <location>
        <begin position="320"/>
        <end position="339"/>
    </location>
</feature>
<evidence type="ECO:0000313" key="3">
    <source>
        <dbReference type="Proteomes" id="UP000620064"/>
    </source>
</evidence>
<protein>
    <submittedName>
        <fullName evidence="2">Uncharacterized protein</fullName>
    </submittedName>
</protein>
<dbReference type="RefSeq" id="WP_229663453.1">
    <property type="nucleotide sequence ID" value="NZ_BMLV01000006.1"/>
</dbReference>
<feature type="compositionally biased region" description="Polar residues" evidence="1">
    <location>
        <begin position="327"/>
        <end position="339"/>
    </location>
</feature>
<organism evidence="2 3">
    <name type="scientific">Cloacibacterium rupense</name>
    <dbReference type="NCBI Taxonomy" id="517423"/>
    <lineage>
        <taxon>Bacteria</taxon>
        <taxon>Pseudomonadati</taxon>
        <taxon>Bacteroidota</taxon>
        <taxon>Flavobacteriia</taxon>
        <taxon>Flavobacteriales</taxon>
        <taxon>Weeksellaceae</taxon>
    </lineage>
</organism>
<name>A0ABQ2NL97_9FLAO</name>
<dbReference type="PROSITE" id="PS51257">
    <property type="entry name" value="PROKAR_LIPOPROTEIN"/>
    <property type="match status" value="1"/>
</dbReference>
<accession>A0ABQ2NL97</accession>
<evidence type="ECO:0000313" key="2">
    <source>
        <dbReference type="EMBL" id="GGP06212.1"/>
    </source>
</evidence>
<dbReference type="Pfam" id="PF19777">
    <property type="entry name" value="DUF6263"/>
    <property type="match status" value="1"/>
</dbReference>
<comment type="caution">
    <text evidence="2">The sequence shown here is derived from an EMBL/GenBank/DDBJ whole genome shotgun (WGS) entry which is preliminary data.</text>
</comment>
<proteinExistence type="predicted"/>
<sequence length="350" mass="38275">MKKITAIALLSIAIISCKKETQTVTKVDPKTGKTITVEVPAEEKETVKMENPAIKDSLGVYYASFKLEKGKTYPFITYQRDTQTMSDGNKSMTGTNESTDEMTFTVNAVDDKGNYDLTMNLVGKKMSATSQGKTQSIDTKGSAPADSQQKFMWEIQKAQVGNSLKMKMDKTGKITSITGFEPVYQKINKAASGIIKDASQTKSFMDGFKQSFNEKSLKEQFGKNITIFPIKGAKIGQSWTETENLTPDGSIKISTTYTLTKVENGIAEIAVKGGIPRKAKSESKNGMSHSVSLEGNQNGTIRIDTNTGWILGSKLNMKTTEKESLSDGKQSQTLSKTSNSLVSINPSYKF</sequence>
<reference evidence="3" key="1">
    <citation type="journal article" date="2019" name="Int. J. Syst. Evol. Microbiol.">
        <title>The Global Catalogue of Microorganisms (GCM) 10K type strain sequencing project: providing services to taxonomists for standard genome sequencing and annotation.</title>
        <authorList>
            <consortium name="The Broad Institute Genomics Platform"/>
            <consortium name="The Broad Institute Genome Sequencing Center for Infectious Disease"/>
            <person name="Wu L."/>
            <person name="Ma J."/>
        </authorList>
    </citation>
    <scope>NUCLEOTIDE SEQUENCE [LARGE SCALE GENOMIC DNA]</scope>
    <source>
        <strain evidence="3">CGMCC 1.7656</strain>
    </source>
</reference>
<evidence type="ECO:0000256" key="1">
    <source>
        <dbReference type="SAM" id="MobiDB-lite"/>
    </source>
</evidence>